<dbReference type="SMR" id="A0A0U1RR79"/>
<evidence type="ECO:0007829" key="6">
    <source>
        <dbReference type="ProteomicsDB" id="A0A0U1RR79"/>
    </source>
</evidence>
<reference evidence="7" key="4">
    <citation type="journal article" date="2011" name="BMC Syst. Biol.">
        <title>Initial characterization of the human central proteome.</title>
        <authorList>
            <person name="Burkard T.R."/>
            <person name="Planyavsky M."/>
            <person name="Kaupe I."/>
            <person name="Breitwieser F.P."/>
            <person name="Burckstummer T."/>
            <person name="Bennett K.L."/>
            <person name="Superti-Furga G."/>
            <person name="Colinge J."/>
        </authorList>
    </citation>
    <scope>IDENTIFICATION BY MASS SPECTROMETRY [LARGE SCALE ANALYSIS]</scope>
</reference>
<dbReference type="AlphaFoldDB" id="A0A0U1RR79"/>
<dbReference type="ChiTaRS" id="QARS">
    <property type="organism name" value="human"/>
</dbReference>
<dbReference type="OrthoDB" id="10250478at2759"/>
<reference evidence="3 4" key="2">
    <citation type="journal article" date="2004" name="Nature">
        <title>Finishing the euchromatic sequence of the human genome.</title>
        <authorList>
            <consortium name="International Human Genome Sequencing Consortium"/>
        </authorList>
    </citation>
    <scope>NUCLEOTIDE SEQUENCE [LARGE SCALE GENOMIC DNA]</scope>
</reference>
<dbReference type="Proteomes" id="UP000005640">
    <property type="component" value="Chromosome 3"/>
</dbReference>
<dbReference type="GO" id="GO:0006412">
    <property type="term" value="P:translation"/>
    <property type="evidence" value="ECO:0007669"/>
    <property type="project" value="UniProtKB-KW"/>
</dbReference>
<feature type="domain" description="tRNA synthetases class I (E and Q) anti-codon binding" evidence="2">
    <location>
        <begin position="2"/>
        <end position="35"/>
    </location>
</feature>
<dbReference type="GeneTree" id="ENSGT00550000074972"/>
<dbReference type="SUPFAM" id="SSF50715">
    <property type="entry name" value="Ribosomal protein L25-like"/>
    <property type="match status" value="1"/>
</dbReference>
<accession>A0A0U1RR79</accession>
<dbReference type="Ensembl" id="ENST00000487495.5">
    <property type="protein sequence ID" value="ENSP00000489384.1"/>
    <property type="gene ID" value="ENSG00000172053.18"/>
</dbReference>
<dbReference type="ExpressionAtlas" id="A0A0U1RR79">
    <property type="expression patterns" value="baseline and differential"/>
</dbReference>
<reference evidence="3" key="6">
    <citation type="submission" date="2025-09" db="UniProtKB">
        <authorList>
            <consortium name="Ensembl"/>
        </authorList>
    </citation>
    <scope>IDENTIFICATION</scope>
</reference>
<feature type="non-terminal residue" evidence="3">
    <location>
        <position position="1"/>
    </location>
</feature>
<dbReference type="HGNC" id="HGNC:9751">
    <property type="gene designation" value="QARS1"/>
</dbReference>
<evidence type="ECO:0000256" key="1">
    <source>
        <dbReference type="ARBA" id="ARBA00022917"/>
    </source>
</evidence>
<gene>
    <name evidence="3" type="primary">QARS1</name>
</gene>
<dbReference type="Gene3D" id="2.40.240.10">
    <property type="entry name" value="Ribosomal Protein L25, Chain P"/>
    <property type="match status" value="1"/>
</dbReference>
<dbReference type="Bgee" id="ENSG00000172053">
    <property type="expression patterns" value="Expressed in mammalian vulva and 212 other cell types or tissues"/>
</dbReference>
<dbReference type="InterPro" id="IPR020056">
    <property type="entry name" value="Rbsml_bL25/Gln-tRNA_synth_N"/>
</dbReference>
<evidence type="ECO:0007829" key="7">
    <source>
        <dbReference type="PubMed" id="21269460"/>
    </source>
</evidence>
<evidence type="ECO:0007829" key="5">
    <source>
        <dbReference type="PeptideAtlas" id="A0A0U1RR79"/>
    </source>
</evidence>
<protein>
    <submittedName>
        <fullName evidence="3">Glutaminyl-tRNA synthetase 1</fullName>
    </submittedName>
</protein>
<organism evidence="3 4">
    <name type="scientific">Homo sapiens</name>
    <name type="common">Human</name>
    <dbReference type="NCBI Taxonomy" id="9606"/>
    <lineage>
        <taxon>Eukaryota</taxon>
        <taxon>Metazoa</taxon>
        <taxon>Chordata</taxon>
        <taxon>Craniata</taxon>
        <taxon>Vertebrata</taxon>
        <taxon>Euteleostomi</taxon>
        <taxon>Mammalia</taxon>
        <taxon>Eutheria</taxon>
        <taxon>Euarchontoglires</taxon>
        <taxon>Primates</taxon>
        <taxon>Haplorrhini</taxon>
        <taxon>Catarrhini</taxon>
        <taxon>Hominidae</taxon>
        <taxon>Homo</taxon>
    </lineage>
</organism>
<reference evidence="3 4" key="1">
    <citation type="journal article" date="2001" name="Nature">
        <title>Initial sequencing and analysis of the human genome.</title>
        <authorList>
            <consortium name="International Human Genome Sequencing Consortium"/>
            <person name="Lander E.S."/>
            <person name="Linton L.M."/>
            <person name="Birren B."/>
            <person name="Nusbaum C."/>
            <person name="Zody M.C."/>
            <person name="Baldwin J."/>
            <person name="Devon K."/>
            <person name="Dewar K."/>
            <person name="Doyle M."/>
            <person name="FitzHugh W."/>
            <person name="Funke R."/>
            <person name="Gage D."/>
            <person name="Harris K."/>
            <person name="Heaford A."/>
            <person name="Howland J."/>
            <person name="Kann L."/>
            <person name="Lehoczky J."/>
            <person name="LeVine R."/>
            <person name="McEwan P."/>
            <person name="McKernan K."/>
            <person name="Meldrim J."/>
            <person name="Mesirov J.P."/>
            <person name="Miranda C."/>
            <person name="Morris W."/>
            <person name="Naylor J."/>
            <person name="Raymond C."/>
            <person name="Rosetti M."/>
            <person name="Santos R."/>
            <person name="Sheridan A."/>
            <person name="Sougnez C."/>
            <person name="Stange-Thomann N."/>
            <person name="Stojanovic N."/>
            <person name="Subramanian A."/>
            <person name="Wyman D."/>
            <person name="Rogers J."/>
            <person name="Sulston J."/>
            <person name="Ainscough R."/>
            <person name="Beck S."/>
            <person name="Bentley D."/>
            <person name="Burton J."/>
            <person name="Clee C."/>
            <person name="Carter N."/>
            <person name="Coulson A."/>
            <person name="Deadman R."/>
            <person name="Deloukas P."/>
            <person name="Dunham A."/>
            <person name="Dunham I."/>
            <person name="Durbin R."/>
            <person name="French L."/>
            <person name="Grafham D."/>
            <person name="Gregory S."/>
            <person name="Hubbard T."/>
            <person name="Humphray S."/>
            <person name="Hunt A."/>
            <person name="Jones M."/>
            <person name="Lloyd C."/>
            <person name="McMurray A."/>
            <person name="Matthews L."/>
            <person name="Mercer S."/>
            <person name="Milne S."/>
            <person name="Mullikin J.C."/>
            <person name="Mungall A."/>
            <person name="Plumb R."/>
            <person name="Ross M."/>
            <person name="Shownkeen R."/>
            <person name="Sims S."/>
            <person name="Waterston R.H."/>
            <person name="Wilson R.K."/>
            <person name="Hillier L.W."/>
            <person name="McPherson J.D."/>
            <person name="Marra M.A."/>
            <person name="Mardis E.R."/>
            <person name="Fulton L.A."/>
            <person name="Chinwalla A.T."/>
            <person name="Pepin K.H."/>
            <person name="Gish W.R."/>
            <person name="Chissoe S.L."/>
            <person name="Wendl M.C."/>
            <person name="Delehaunty K.D."/>
            <person name="Miner T.L."/>
            <person name="Delehaunty A."/>
            <person name="Kramer J.B."/>
            <person name="Cook L.L."/>
            <person name="Fulton R.S."/>
            <person name="Johnson D.L."/>
            <person name="Minx P.J."/>
            <person name="Clifton S.W."/>
            <person name="Hawkins T."/>
            <person name="Branscomb E."/>
            <person name="Predki P."/>
            <person name="Richardson P."/>
            <person name="Wenning S."/>
            <person name="Slezak T."/>
            <person name="Doggett N."/>
            <person name="Cheng J.F."/>
            <person name="Olsen A."/>
            <person name="Lucas S."/>
            <person name="Elkin C."/>
            <person name="Uberbacher E."/>
            <person name="Frazier M."/>
            <person name="Gibbs R.A."/>
            <person name="Muzny D.M."/>
            <person name="Scherer S.E."/>
            <person name="Bouck J.B."/>
            <person name="Sodergren E.J."/>
            <person name="Worley K.C."/>
            <person name="Rives C.M."/>
            <person name="Gorrell J.H."/>
            <person name="Metzker M.L."/>
            <person name="Naylor S.L."/>
            <person name="Kucherlapati R.S."/>
            <person name="Nelson D.L."/>
            <person name="Weinstock G.M."/>
            <person name="Sakaki Y."/>
            <person name="Fujiyama A."/>
            <person name="Hattori M."/>
            <person name="Yada T."/>
            <person name="Toyoda A."/>
            <person name="Itoh T."/>
            <person name="Kawagoe C."/>
            <person name="Watanabe H."/>
            <person name="Totoki Y."/>
            <person name="Taylor T."/>
            <person name="Weissenbach J."/>
            <person name="Heilig R."/>
            <person name="Saurin W."/>
            <person name="Artiguenave F."/>
            <person name="Brottier P."/>
            <person name="Bruls T."/>
            <person name="Pelletier E."/>
            <person name="Robert C."/>
            <person name="Wincker P."/>
            <person name="Smith D.R."/>
            <person name="Doucette-Stamm L."/>
            <person name="Rubenfield M."/>
            <person name="Weinstock K."/>
            <person name="Lee H.M."/>
            <person name="Dubois J."/>
            <person name="Rosenthal A."/>
            <person name="Platzer M."/>
            <person name="Nyakatura G."/>
            <person name="Taudien S."/>
            <person name="Rump A."/>
            <person name="Yang H."/>
            <person name="Yu J."/>
            <person name="Wang J."/>
            <person name="Huang G."/>
            <person name="Gu J."/>
            <person name="Hood L."/>
            <person name="Rowen L."/>
            <person name="Madan A."/>
            <person name="Qin S."/>
            <person name="Davis R.W."/>
            <person name="Federspiel N.A."/>
            <person name="Abola A.P."/>
            <person name="Proctor M.J."/>
            <person name="Myers R.M."/>
            <person name="Schmutz J."/>
            <person name="Dickson M."/>
            <person name="Grimwood J."/>
            <person name="Cox D.R."/>
            <person name="Olson M.V."/>
            <person name="Kaul R."/>
            <person name="Raymond C."/>
            <person name="Shimizu N."/>
            <person name="Kawasaki K."/>
            <person name="Minoshima S."/>
            <person name="Evans G.A."/>
            <person name="Athanasiou M."/>
            <person name="Schultz R."/>
            <person name="Roe B.A."/>
            <person name="Chen F."/>
            <person name="Pan H."/>
            <person name="Ramser J."/>
            <person name="Lehrach H."/>
            <person name="Reinhardt R."/>
            <person name="McCombie W.R."/>
            <person name="de la Bastide M."/>
            <person name="Dedhia N."/>
            <person name="Blocker H."/>
            <person name="Hornischer K."/>
            <person name="Nordsiek G."/>
            <person name="Agarwala R."/>
            <person name="Aravind L."/>
            <person name="Bailey J.A."/>
            <person name="Bateman A."/>
            <person name="Batzoglou S."/>
            <person name="Birney E."/>
            <person name="Bork P."/>
            <person name="Brown D.G."/>
            <person name="Burge C.B."/>
            <person name="Cerutti L."/>
            <person name="Chen H.C."/>
            <person name="Church D."/>
            <person name="Clamp M."/>
            <person name="Copley R.R."/>
            <person name="Doerks T."/>
            <person name="Eddy S.R."/>
            <person name="Eichler E.E."/>
            <person name="Furey T.S."/>
            <person name="Galagan J."/>
            <person name="Gilbert J.G."/>
            <person name="Harmon C."/>
            <person name="Hayashizaki Y."/>
            <person name="Haussler D."/>
            <person name="Hermjakob H."/>
            <person name="Hokamp K."/>
            <person name="Jang W."/>
            <person name="Johnson L.S."/>
            <person name="Jones T.A."/>
            <person name="Kasif S."/>
            <person name="Kaspryzk A."/>
            <person name="Kennedy S."/>
            <person name="Kent W.J."/>
            <person name="Kitts P."/>
            <person name="Koonin E.V."/>
            <person name="Korf I."/>
            <person name="Kulp D."/>
            <person name="Lancet D."/>
            <person name="Lowe T.M."/>
            <person name="McLysaght A."/>
            <person name="Mikkelsen T."/>
            <person name="Moran J.V."/>
            <person name="Mulder N."/>
            <person name="Pollara V.J."/>
            <person name="Ponting C.P."/>
            <person name="Schuler G."/>
            <person name="Schultz J."/>
            <person name="Slater G."/>
            <person name="Smit A.F."/>
            <person name="Stupka E."/>
            <person name="Szustakowski J."/>
            <person name="Thierry-Mieg D."/>
            <person name="Thierry-Mieg J."/>
            <person name="Wagner L."/>
            <person name="Wallis J."/>
            <person name="Wheeler R."/>
            <person name="Williams A."/>
            <person name="Wolf Y.I."/>
            <person name="Wolfe K.H."/>
            <person name="Yang S.P."/>
            <person name="Yeh R.F."/>
            <person name="Collins F."/>
            <person name="Guyer M.S."/>
            <person name="Peterson J."/>
            <person name="Felsenfeld A."/>
            <person name="Wetterstrand K.A."/>
            <person name="Patrinos A."/>
            <person name="Morgan M.J."/>
            <person name="de Jong P."/>
            <person name="Catanese J.J."/>
            <person name="Osoegawa K."/>
            <person name="Shizuya H."/>
            <person name="Choi S."/>
            <person name="Chen Y.J."/>
        </authorList>
    </citation>
    <scope>NUCLEOTIDE SEQUENCE [LARGE SCALE GENOMIC DNA]</scope>
</reference>
<reference evidence="3 4" key="3">
    <citation type="journal article" date="2006" name="Nature">
        <title>The DNA sequence, annotation and analysis of human chromosome 3.</title>
        <authorList>
            <person name="Muzny D.M."/>
            <person name="Scherer S.E."/>
            <person name="Kaul R."/>
            <person name="Wang J."/>
            <person name="Yu J."/>
            <person name="Sudbrak R."/>
            <person name="Buhay C.J."/>
            <person name="Chen R."/>
            <person name="Cree A."/>
            <person name="Ding Y."/>
            <person name="Dugan-Rocha S."/>
            <person name="Gill R."/>
            <person name="Gunaratne P."/>
            <person name="Harris R.A."/>
            <person name="Hawes A.C."/>
            <person name="Hernandez J."/>
            <person name="Hodgson A.V."/>
            <person name="Hume J."/>
            <person name="Jackson A."/>
            <person name="Khan Z.M."/>
            <person name="Kovar-Smith C."/>
            <person name="Lewis L.R."/>
            <person name="Lozado R.J."/>
            <person name="Metzker M.L."/>
            <person name="Milosavljevic A."/>
            <person name="Miner G.R."/>
            <person name="Morgan M.B."/>
            <person name="Nazareth L.V."/>
            <person name="Scott G."/>
            <person name="Sodergren E."/>
            <person name="Song X.Z."/>
            <person name="Steffen D."/>
            <person name="Wei S."/>
            <person name="Wheeler D.A."/>
            <person name="Wright M.W."/>
            <person name="Worley K.C."/>
            <person name="Yuan Y."/>
            <person name="Zhang Z."/>
            <person name="Adams C.Q."/>
            <person name="Ansari-Lari M.A."/>
            <person name="Ayele M."/>
            <person name="Brown M.J."/>
            <person name="Chen G."/>
            <person name="Chen Z."/>
            <person name="Clendenning J."/>
            <person name="Clerc-Blankenburg K.P."/>
            <person name="Chen R."/>
            <person name="Chen Z."/>
            <person name="Davis C."/>
            <person name="Delgado O."/>
            <person name="Dinh H.H."/>
            <person name="Dong W."/>
            <person name="Draper H."/>
            <person name="Ernst S."/>
            <person name="Fu G."/>
            <person name="Gonzalez-Garay M.L."/>
            <person name="Garcia D.K."/>
            <person name="Gillett W."/>
            <person name="Gu J."/>
            <person name="Hao B."/>
            <person name="Haugen E."/>
            <person name="Havlak P."/>
            <person name="He X."/>
            <person name="Hennig S."/>
            <person name="Hu S."/>
            <person name="Huang W."/>
            <person name="Jackson L.R."/>
            <person name="Jacob L.S."/>
            <person name="Kelly S.H."/>
            <person name="Kube M."/>
            <person name="Levy R."/>
            <person name="Li Z."/>
            <person name="Liu B."/>
            <person name="Liu J."/>
            <person name="Liu W."/>
            <person name="Lu J."/>
            <person name="Maheshwari M."/>
            <person name="Nguyen B.V."/>
            <person name="Okwuonu G.O."/>
            <person name="Palmeiri A."/>
            <person name="Pasternak S."/>
            <person name="Perez L.M."/>
            <person name="Phelps K.A."/>
            <person name="Plopper F.J."/>
            <person name="Qiang B."/>
            <person name="Raymond C."/>
            <person name="Rodriguez R."/>
            <person name="Saenphimmachak C."/>
            <person name="Santibanez J."/>
            <person name="Shen H."/>
            <person name="Shen Y."/>
            <person name="Subramanian S."/>
            <person name="Tabor P.E."/>
            <person name="Verduzco D."/>
            <person name="Waldron L."/>
            <person name="Wang J."/>
            <person name="Wang J."/>
            <person name="Wang Q."/>
            <person name="Williams G.A."/>
            <person name="Wong G.K."/>
            <person name="Yao Z."/>
            <person name="Zhang J."/>
            <person name="Zhang X."/>
            <person name="Zhao G."/>
            <person name="Zhou J."/>
            <person name="Zhou Y."/>
            <person name="Nelson D."/>
            <person name="Lehrach H."/>
            <person name="Reinhardt R."/>
            <person name="Naylor S.L."/>
            <person name="Yang H."/>
            <person name="Olson M."/>
            <person name="Weinstock G."/>
            <person name="Gibbs R.A."/>
        </authorList>
    </citation>
    <scope>NUCLEOTIDE SEQUENCE [LARGE SCALE GENOMIC DNA]</scope>
</reference>
<dbReference type="Ensembl" id="ENST00000487495.5">
    <property type="protein sequence ID" value="ENSP00000489384.1"/>
    <property type="gene ID" value="ENSG00000172053.19"/>
</dbReference>
<keyword evidence="5 6" id="KW-1267">Proteomics identification</keyword>
<reference evidence="3" key="5">
    <citation type="submission" date="2025-08" db="UniProtKB">
        <authorList>
            <consortium name="Ensembl"/>
        </authorList>
    </citation>
    <scope>IDENTIFICATION</scope>
</reference>
<evidence type="ECO:0000313" key="3">
    <source>
        <dbReference type="Ensembl" id="ENSP00000489384.1"/>
    </source>
</evidence>
<sequence length="75" mass="8237">ASLHVVDAALVDCSVALAKPFDKFQFERLGYFSVDPDSHQGKRRGLTLAQGGVKWCNHSSLWPQTTGLKLFSCLS</sequence>
<evidence type="ECO:0000313" key="4">
    <source>
        <dbReference type="Proteomes" id="UP000005640"/>
    </source>
</evidence>
<dbReference type="InterPro" id="IPR011035">
    <property type="entry name" value="Ribosomal_bL25/Gln-tRNA_synth"/>
</dbReference>
<dbReference type="MassIVE" id="A0A0U1RR79"/>
<keyword evidence="1" id="KW-0648">Protein biosynthesis</keyword>
<dbReference type="EMBL" id="AC135506">
    <property type="status" value="NOT_ANNOTATED_CDS"/>
    <property type="molecule type" value="Genomic_DNA"/>
</dbReference>
<name>A0A0U1RR79_HUMAN</name>
<keyword evidence="4" id="KW-1185">Reference proteome</keyword>
<dbReference type="OpenTargets" id="ENSG00000172053"/>
<dbReference type="Pfam" id="PF20974">
    <property type="entry name" value="tRNA-synt_1c_C2"/>
    <property type="match status" value="1"/>
</dbReference>
<proteinExistence type="evidence at protein level"/>
<dbReference type="VEuPathDB" id="HostDB:ENSG00000172053"/>
<dbReference type="InterPro" id="IPR049437">
    <property type="entry name" value="tRNA-synt_1c_C2"/>
</dbReference>
<evidence type="ECO:0000259" key="2">
    <source>
        <dbReference type="Pfam" id="PF20974"/>
    </source>
</evidence>